<keyword evidence="3" id="KW-0804">Transcription</keyword>
<keyword evidence="2" id="KW-0238">DNA-binding</keyword>
<feature type="transmembrane region" description="Helical" evidence="4">
    <location>
        <begin position="96"/>
        <end position="116"/>
    </location>
</feature>
<feature type="transmembrane region" description="Helical" evidence="4">
    <location>
        <begin position="34"/>
        <end position="54"/>
    </location>
</feature>
<keyword evidence="4" id="KW-0812">Transmembrane</keyword>
<dbReference type="EMBL" id="CP116221">
    <property type="protein sequence ID" value="WCO02591.1"/>
    <property type="molecule type" value="Genomic_DNA"/>
</dbReference>
<evidence type="ECO:0000313" key="6">
    <source>
        <dbReference type="EMBL" id="WCO02591.1"/>
    </source>
</evidence>
<accession>A0ABY7RZK8</accession>
<keyword evidence="1" id="KW-0805">Transcription regulation</keyword>
<keyword evidence="4" id="KW-0472">Membrane</keyword>
<dbReference type="PANTHER" id="PTHR43280:SF29">
    <property type="entry name" value="ARAC-FAMILY TRANSCRIPTIONAL REGULATOR"/>
    <property type="match status" value="1"/>
</dbReference>
<evidence type="ECO:0000256" key="2">
    <source>
        <dbReference type="ARBA" id="ARBA00023125"/>
    </source>
</evidence>
<keyword evidence="7" id="KW-1185">Reference proteome</keyword>
<evidence type="ECO:0000256" key="4">
    <source>
        <dbReference type="SAM" id="Phobius"/>
    </source>
</evidence>
<evidence type="ECO:0000259" key="5">
    <source>
        <dbReference type="PROSITE" id="PS01124"/>
    </source>
</evidence>
<reference evidence="6 7" key="1">
    <citation type="submission" date="2023-01" db="EMBL/GenBank/DDBJ databases">
        <title>Psychroserpens ponticola sp. nov., isolated from seawater.</title>
        <authorList>
            <person name="Kristyanto S."/>
            <person name="Jung J."/>
            <person name="Kim J.M."/>
            <person name="Jeon C.O."/>
        </authorList>
    </citation>
    <scope>NUCLEOTIDE SEQUENCE [LARGE SCALE GENOMIC DNA]</scope>
    <source>
        <strain evidence="6 7">MSW6</strain>
    </source>
</reference>
<keyword evidence="4" id="KW-1133">Transmembrane helix</keyword>
<dbReference type="Gene3D" id="1.10.10.60">
    <property type="entry name" value="Homeodomain-like"/>
    <property type="match status" value="1"/>
</dbReference>
<gene>
    <name evidence="6" type="ORF">MUN68_003630</name>
</gene>
<dbReference type="PANTHER" id="PTHR43280">
    <property type="entry name" value="ARAC-FAMILY TRANSCRIPTIONAL REGULATOR"/>
    <property type="match status" value="1"/>
</dbReference>
<proteinExistence type="predicted"/>
<feature type="transmembrane region" description="Helical" evidence="4">
    <location>
        <begin position="66"/>
        <end position="84"/>
    </location>
</feature>
<evidence type="ECO:0000256" key="1">
    <source>
        <dbReference type="ARBA" id="ARBA00023015"/>
    </source>
</evidence>
<evidence type="ECO:0000313" key="7">
    <source>
        <dbReference type="Proteomes" id="UP001202717"/>
    </source>
</evidence>
<feature type="transmembrane region" description="Helical" evidence="4">
    <location>
        <begin position="123"/>
        <end position="140"/>
    </location>
</feature>
<dbReference type="SUPFAM" id="SSF46689">
    <property type="entry name" value="Homeodomain-like"/>
    <property type="match status" value="1"/>
</dbReference>
<feature type="transmembrane region" description="Helical" evidence="4">
    <location>
        <begin position="191"/>
        <end position="214"/>
    </location>
</feature>
<name>A0ABY7RZK8_9FLAO</name>
<protein>
    <submittedName>
        <fullName evidence="6">AraC family transcriptional regulator</fullName>
    </submittedName>
</protein>
<sequence length="396" mass="45993">MRSNLFSATFFYSRDWSQVTNISYFYTMKFEIDILIILDLFAGFSAIMISLLFLTIKSKNQKANVFLALFALSLGWTEISSIYIDYLEINELKASFFFHLDFVFLIIPSLFIYIIITINKSFNRWYLLLLLPALLINTFQPEEDSFLDFIFILLYPLFVIPLIIIAFRFLRSHSKNVANYYSSELESKTMSWIKSIIILVFIFHITMILSEIAILQSESLGYVFALLGTLITVFIVYWVGYNGFFQAQLFTTTFNIEKTVSNEDDKDVPQSENDESLQEHFQEVCEQIEKEKLFKDQNLTLNALAGLLEIKERDLSVLINKASNTNFYKFINKYRVDEFKKLMQSDKAAQYSILGLAQEAGFSSKSTFYNAFKTLEGITPRQYKESLNASENTNSD</sequence>
<dbReference type="PROSITE" id="PS01124">
    <property type="entry name" value="HTH_ARAC_FAMILY_2"/>
    <property type="match status" value="1"/>
</dbReference>
<dbReference type="Pfam" id="PF12833">
    <property type="entry name" value="HTH_18"/>
    <property type="match status" value="1"/>
</dbReference>
<dbReference type="RefSeq" id="WP_249995359.1">
    <property type="nucleotide sequence ID" value="NZ_CP116221.1"/>
</dbReference>
<evidence type="ECO:0000256" key="3">
    <source>
        <dbReference type="ARBA" id="ARBA00023163"/>
    </source>
</evidence>
<organism evidence="6 7">
    <name type="scientific">Psychroserpens ponticola</name>
    <dbReference type="NCBI Taxonomy" id="2932268"/>
    <lineage>
        <taxon>Bacteria</taxon>
        <taxon>Pseudomonadati</taxon>
        <taxon>Bacteroidota</taxon>
        <taxon>Flavobacteriia</taxon>
        <taxon>Flavobacteriales</taxon>
        <taxon>Flavobacteriaceae</taxon>
        <taxon>Psychroserpens</taxon>
    </lineage>
</organism>
<feature type="transmembrane region" description="Helical" evidence="4">
    <location>
        <begin position="146"/>
        <end position="170"/>
    </location>
</feature>
<dbReference type="SMART" id="SM00342">
    <property type="entry name" value="HTH_ARAC"/>
    <property type="match status" value="1"/>
</dbReference>
<dbReference type="Proteomes" id="UP001202717">
    <property type="component" value="Chromosome"/>
</dbReference>
<dbReference type="InterPro" id="IPR009057">
    <property type="entry name" value="Homeodomain-like_sf"/>
</dbReference>
<feature type="domain" description="HTH araC/xylS-type" evidence="5">
    <location>
        <begin position="282"/>
        <end position="386"/>
    </location>
</feature>
<dbReference type="InterPro" id="IPR018060">
    <property type="entry name" value="HTH_AraC"/>
</dbReference>
<feature type="transmembrane region" description="Helical" evidence="4">
    <location>
        <begin position="220"/>
        <end position="240"/>
    </location>
</feature>